<protein>
    <submittedName>
        <fullName evidence="2">Uncharacterized protein</fullName>
    </submittedName>
</protein>
<evidence type="ECO:0000256" key="1">
    <source>
        <dbReference type="SAM" id="MobiDB-lite"/>
    </source>
</evidence>
<reference evidence="2 3" key="1">
    <citation type="submission" date="2024-02" db="EMBL/GenBank/DDBJ databases">
        <title>De novo assembly and annotation of 12 fungi associated with fruit tree decline syndrome in Ontario, Canada.</title>
        <authorList>
            <person name="Sulman M."/>
            <person name="Ellouze W."/>
            <person name="Ilyukhin E."/>
        </authorList>
    </citation>
    <scope>NUCLEOTIDE SEQUENCE [LARGE SCALE GENOMIC DNA]</scope>
    <source>
        <strain evidence="2 3">M11/M66-122</strain>
    </source>
</reference>
<keyword evidence="3" id="KW-1185">Reference proteome</keyword>
<proteinExistence type="predicted"/>
<dbReference type="Proteomes" id="UP001320420">
    <property type="component" value="Unassembled WGS sequence"/>
</dbReference>
<dbReference type="AlphaFoldDB" id="A0AAN9UWQ3"/>
<evidence type="ECO:0000313" key="3">
    <source>
        <dbReference type="Proteomes" id="UP001320420"/>
    </source>
</evidence>
<evidence type="ECO:0000313" key="2">
    <source>
        <dbReference type="EMBL" id="KAK7755638.1"/>
    </source>
</evidence>
<dbReference type="EMBL" id="JAKJXP020000011">
    <property type="protein sequence ID" value="KAK7755638.1"/>
    <property type="molecule type" value="Genomic_DNA"/>
</dbReference>
<name>A0AAN9UWQ3_9PEZI</name>
<sequence length="461" mass="51341">MSRVTLRMPKNWGDLFMKSFPNPAFNYGGNGIVTQQERKNRIDEMKKRWEEVERLPATNYTTPADKMSDLSKRTSRTADAIVRNATNSNEWFRRLINQHPPSPEFSLERILQEATDLCPGKTISHSTLWKRVIKHVNEAINEGYERKWADDCFDVPPLPDLESFEILRIYGDAKGGSGTWPSTMTARLAMAGAGWVQVPAENRIIPLYWKNYCDENKIRYKLAVPGNTSPSELKQKYMPSSLPFDRAATMTTAADSPTVMRPRPPSPSCDLGAKDPNAEDFEVRVLADPWKDTRAVNEDTKHHTSALRYTCEAIKPDASTLKLDVNLAAEQDRMVTKKDLEDLVKDGVEAFKDVQVSAKSSPNAGLPFLHGEEVALRADTGTISSISDFSDRLSQSIQSDGSNGFGQHQPQNIAQKPAPGPKMGPSSVFLSHCKNGTIAVSEAIMLYVFCDTPLGLWCSIS</sequence>
<accession>A0AAN9UWQ3</accession>
<gene>
    <name evidence="2" type="ORF">SLS62_002248</name>
</gene>
<comment type="caution">
    <text evidence="2">The sequence shown here is derived from an EMBL/GenBank/DDBJ whole genome shotgun (WGS) entry which is preliminary data.</text>
</comment>
<feature type="region of interest" description="Disordered" evidence="1">
    <location>
        <begin position="394"/>
        <end position="425"/>
    </location>
</feature>
<feature type="compositionally biased region" description="Polar residues" evidence="1">
    <location>
        <begin position="394"/>
        <end position="414"/>
    </location>
</feature>
<organism evidence="2 3">
    <name type="scientific">Diatrype stigma</name>
    <dbReference type="NCBI Taxonomy" id="117547"/>
    <lineage>
        <taxon>Eukaryota</taxon>
        <taxon>Fungi</taxon>
        <taxon>Dikarya</taxon>
        <taxon>Ascomycota</taxon>
        <taxon>Pezizomycotina</taxon>
        <taxon>Sordariomycetes</taxon>
        <taxon>Xylariomycetidae</taxon>
        <taxon>Xylariales</taxon>
        <taxon>Diatrypaceae</taxon>
        <taxon>Diatrype</taxon>
    </lineage>
</organism>
<feature type="region of interest" description="Disordered" evidence="1">
    <location>
        <begin position="252"/>
        <end position="275"/>
    </location>
</feature>